<feature type="non-terminal residue" evidence="1">
    <location>
        <position position="55"/>
    </location>
</feature>
<name>D5Q295_CLODI</name>
<accession>D5Q295</accession>
<sequence length="55" mass="6481">MEISYVLKDCTFKHNKYSVIETETWEDKDLDIVVAKGEKFAFQIMLKATEEFNCT</sequence>
<dbReference type="EMBL" id="ADNX01000028">
    <property type="protein sequence ID" value="EFH08119.1"/>
    <property type="molecule type" value="Genomic_DNA"/>
</dbReference>
<dbReference type="AlphaFoldDB" id="D5Q295"/>
<comment type="caution">
    <text evidence="1">The sequence shown here is derived from an EMBL/GenBank/DDBJ whole genome shotgun (WGS) entry which is preliminary data.</text>
</comment>
<dbReference type="Proteomes" id="UP000003227">
    <property type="component" value="Unassembled WGS sequence"/>
</dbReference>
<evidence type="ECO:0000313" key="1">
    <source>
        <dbReference type="EMBL" id="EFH08119.1"/>
    </source>
</evidence>
<evidence type="ECO:0000313" key="2">
    <source>
        <dbReference type="Proteomes" id="UP000003227"/>
    </source>
</evidence>
<proteinExistence type="predicted"/>
<protein>
    <submittedName>
        <fullName evidence="1">Uncharacterized protein</fullName>
    </submittedName>
</protein>
<organism evidence="1 2">
    <name type="scientific">Clostridioides difficile NAP08</name>
    <dbReference type="NCBI Taxonomy" id="525259"/>
    <lineage>
        <taxon>Bacteria</taxon>
        <taxon>Bacillati</taxon>
        <taxon>Bacillota</taxon>
        <taxon>Clostridia</taxon>
        <taxon>Peptostreptococcales</taxon>
        <taxon>Peptostreptococcaceae</taxon>
        <taxon>Clostridioides</taxon>
    </lineage>
</organism>
<dbReference type="HOGENOM" id="CLU_3055075_0_0_9"/>
<reference evidence="1 2" key="1">
    <citation type="submission" date="2010-05" db="EMBL/GenBank/DDBJ databases">
        <authorList>
            <person name="Qin X."/>
            <person name="Bachman B."/>
            <person name="Battles P."/>
            <person name="Bell A."/>
            <person name="Bess C."/>
            <person name="Bickham C."/>
            <person name="Chaboub L."/>
            <person name="Chen D."/>
            <person name="Coyle M."/>
            <person name="Deiros D.R."/>
            <person name="Dinh H."/>
            <person name="Forbes L."/>
            <person name="Fowler G."/>
            <person name="Francisco L."/>
            <person name="Fu Q."/>
            <person name="Gubbala S."/>
            <person name="Hale W."/>
            <person name="Han Y."/>
            <person name="Hemphill L."/>
            <person name="Highlander S.K."/>
            <person name="Hirani K."/>
            <person name="Hogues M."/>
            <person name="Jackson L."/>
            <person name="Jakkamsetti A."/>
            <person name="Javaid M."/>
            <person name="Jiang H."/>
            <person name="Korchina V."/>
            <person name="Kovar C."/>
            <person name="Lara F."/>
            <person name="Lee S."/>
            <person name="Mata R."/>
            <person name="Mathew T."/>
            <person name="Moen C."/>
            <person name="Morales K."/>
            <person name="Munidasa M."/>
            <person name="Nazareth L."/>
            <person name="Ngo R."/>
            <person name="Nguyen L."/>
            <person name="Okwuonu G."/>
            <person name="Ongeri F."/>
            <person name="Patil S."/>
            <person name="Petrosino J."/>
            <person name="Pham C."/>
            <person name="Pham P."/>
            <person name="Pu L.-L."/>
            <person name="Puazo M."/>
            <person name="Raj R."/>
            <person name="Reid J."/>
            <person name="Rouhana J."/>
            <person name="Saada N."/>
            <person name="Shang Y."/>
            <person name="Simmons D."/>
            <person name="Thornton R."/>
            <person name="Warren J."/>
            <person name="Weissenberger G."/>
            <person name="Zhang J."/>
            <person name="Zhang L."/>
            <person name="Zhou C."/>
            <person name="Zhu D."/>
            <person name="Muzny D."/>
            <person name="Worley K."/>
            <person name="Gibbs R."/>
        </authorList>
    </citation>
    <scope>NUCLEOTIDE SEQUENCE [LARGE SCALE GENOMIC DNA]</scope>
    <source>
        <strain evidence="1 2">NAP08</strain>
    </source>
</reference>
<gene>
    <name evidence="1" type="ORF">HMPREF0220_1027</name>
</gene>